<protein>
    <submittedName>
        <fullName evidence="2">Uncharacterized protein</fullName>
    </submittedName>
</protein>
<keyword evidence="3" id="KW-1185">Reference proteome</keyword>
<proteinExistence type="predicted"/>
<accession>A0A1T4SGP1</accession>
<evidence type="ECO:0000313" key="2">
    <source>
        <dbReference type="EMBL" id="SKA27326.1"/>
    </source>
</evidence>
<evidence type="ECO:0000256" key="1">
    <source>
        <dbReference type="SAM" id="SignalP"/>
    </source>
</evidence>
<evidence type="ECO:0000313" key="3">
    <source>
        <dbReference type="Proteomes" id="UP000190061"/>
    </source>
</evidence>
<dbReference type="Proteomes" id="UP000190061">
    <property type="component" value="Unassembled WGS sequence"/>
</dbReference>
<gene>
    <name evidence="2" type="ORF">SAMN02745674_02838</name>
</gene>
<sequence>MSRIRIFAVALALSGMAIGAAVARIPPVGSGWYEYTYYDSNNVAIGGRYTDCTGHTAYWGASSGPRMKFTTGPC</sequence>
<feature type="chain" id="PRO_5012233618" evidence="1">
    <location>
        <begin position="24"/>
        <end position="74"/>
    </location>
</feature>
<organism evidence="2 3">
    <name type="scientific">Lysobacter spongiicola DSM 21749</name>
    <dbReference type="NCBI Taxonomy" id="1122188"/>
    <lineage>
        <taxon>Bacteria</taxon>
        <taxon>Pseudomonadati</taxon>
        <taxon>Pseudomonadota</taxon>
        <taxon>Gammaproteobacteria</taxon>
        <taxon>Lysobacterales</taxon>
        <taxon>Lysobacteraceae</taxon>
        <taxon>Novilysobacter</taxon>
    </lineage>
</organism>
<dbReference type="EMBL" id="FUXP01000018">
    <property type="protein sequence ID" value="SKA27326.1"/>
    <property type="molecule type" value="Genomic_DNA"/>
</dbReference>
<keyword evidence="1" id="KW-0732">Signal</keyword>
<dbReference type="AlphaFoldDB" id="A0A1T4SGP1"/>
<dbReference type="Pfam" id="PF19806">
    <property type="entry name" value="DUF6289"/>
    <property type="match status" value="1"/>
</dbReference>
<reference evidence="2 3" key="1">
    <citation type="submission" date="2017-02" db="EMBL/GenBank/DDBJ databases">
        <authorList>
            <person name="Peterson S.W."/>
        </authorList>
    </citation>
    <scope>NUCLEOTIDE SEQUENCE [LARGE SCALE GENOMIC DNA]</scope>
    <source>
        <strain evidence="2 3">DSM 21749</strain>
    </source>
</reference>
<dbReference type="InterPro" id="IPR046256">
    <property type="entry name" value="DUF6289"/>
</dbReference>
<dbReference type="RefSeq" id="WP_078759361.1">
    <property type="nucleotide sequence ID" value="NZ_FUXP01000018.1"/>
</dbReference>
<feature type="signal peptide" evidence="1">
    <location>
        <begin position="1"/>
        <end position="23"/>
    </location>
</feature>
<dbReference type="OrthoDB" id="6058942at2"/>
<name>A0A1T4SGP1_9GAMM</name>